<feature type="domain" description="Sema" evidence="16">
    <location>
        <begin position="16"/>
        <end position="486"/>
    </location>
</feature>
<keyword evidence="8 14" id="KW-0472">Membrane</keyword>
<keyword evidence="5" id="KW-0221">Differentiation</keyword>
<comment type="caution">
    <text evidence="12">Lacks conserved residue(s) required for the propagation of feature annotation.</text>
</comment>
<evidence type="ECO:0000256" key="14">
    <source>
        <dbReference type="SAM" id="Phobius"/>
    </source>
</evidence>
<evidence type="ECO:0000256" key="4">
    <source>
        <dbReference type="ARBA" id="ARBA00022692"/>
    </source>
</evidence>
<feature type="chain" id="PRO_5007729156" description="Semaphorin-1A" evidence="15">
    <location>
        <begin position="25"/>
        <end position="708"/>
    </location>
</feature>
<dbReference type="Pfam" id="PF01403">
    <property type="entry name" value="Sema"/>
    <property type="match status" value="1"/>
</dbReference>
<evidence type="ECO:0000256" key="7">
    <source>
        <dbReference type="ARBA" id="ARBA00022989"/>
    </source>
</evidence>
<dbReference type="Gene3D" id="3.30.1680.10">
    <property type="entry name" value="ligand-binding face of the semaphorins, domain 2"/>
    <property type="match status" value="1"/>
</dbReference>
<feature type="compositionally biased region" description="Basic and acidic residues" evidence="13">
    <location>
        <begin position="559"/>
        <end position="571"/>
    </location>
</feature>
<keyword evidence="18" id="KW-1185">Reference proteome</keyword>
<dbReference type="InterPro" id="IPR016201">
    <property type="entry name" value="PSI"/>
</dbReference>
<proteinExistence type="inferred from homology"/>
<protein>
    <recommendedName>
        <fullName evidence="11">Semaphorin-1A</fullName>
    </recommendedName>
</protein>
<dbReference type="PANTHER" id="PTHR11036:SF127">
    <property type="entry name" value="SEMAPHORIN-1A"/>
    <property type="match status" value="1"/>
</dbReference>
<evidence type="ECO:0000256" key="2">
    <source>
        <dbReference type="ARBA" id="ARBA00009492"/>
    </source>
</evidence>
<dbReference type="PANTHER" id="PTHR11036">
    <property type="entry name" value="SEMAPHORIN"/>
    <property type="match status" value="1"/>
</dbReference>
<keyword evidence="9" id="KW-1015">Disulfide bond</keyword>
<evidence type="ECO:0000256" key="3">
    <source>
        <dbReference type="ARBA" id="ARBA00022473"/>
    </source>
</evidence>
<dbReference type="EMBL" id="CAEY01000378">
    <property type="status" value="NOT_ANNOTATED_CDS"/>
    <property type="molecule type" value="Genomic_DNA"/>
</dbReference>
<reference evidence="17" key="2">
    <citation type="submission" date="2015-06" db="UniProtKB">
        <authorList>
            <consortium name="EnsemblMetazoa"/>
        </authorList>
    </citation>
    <scope>IDENTIFICATION</scope>
</reference>
<keyword evidence="4 14" id="KW-0812">Transmembrane</keyword>
<dbReference type="HOGENOM" id="CLU_073231_0_1_1"/>
<dbReference type="AlphaFoldDB" id="T1KQR0"/>
<evidence type="ECO:0000256" key="10">
    <source>
        <dbReference type="ARBA" id="ARBA00023180"/>
    </source>
</evidence>
<organism evidence="17 18">
    <name type="scientific">Tetranychus urticae</name>
    <name type="common">Two-spotted spider mite</name>
    <dbReference type="NCBI Taxonomy" id="32264"/>
    <lineage>
        <taxon>Eukaryota</taxon>
        <taxon>Metazoa</taxon>
        <taxon>Ecdysozoa</taxon>
        <taxon>Arthropoda</taxon>
        <taxon>Chelicerata</taxon>
        <taxon>Arachnida</taxon>
        <taxon>Acari</taxon>
        <taxon>Acariformes</taxon>
        <taxon>Trombidiformes</taxon>
        <taxon>Prostigmata</taxon>
        <taxon>Eleutherengona</taxon>
        <taxon>Raphignathae</taxon>
        <taxon>Tetranychoidea</taxon>
        <taxon>Tetranychidae</taxon>
        <taxon>Tetranychus</taxon>
    </lineage>
</organism>
<dbReference type="InterPro" id="IPR015943">
    <property type="entry name" value="WD40/YVTN_repeat-like_dom_sf"/>
</dbReference>
<dbReference type="GO" id="GO:0030215">
    <property type="term" value="F:semaphorin receptor binding"/>
    <property type="evidence" value="ECO:0007669"/>
    <property type="project" value="InterPro"/>
</dbReference>
<evidence type="ECO:0000256" key="8">
    <source>
        <dbReference type="ARBA" id="ARBA00023136"/>
    </source>
</evidence>
<feature type="transmembrane region" description="Helical" evidence="14">
    <location>
        <begin position="607"/>
        <end position="629"/>
    </location>
</feature>
<feature type="compositionally biased region" description="Polar residues" evidence="13">
    <location>
        <begin position="581"/>
        <end position="591"/>
    </location>
</feature>
<dbReference type="FunFam" id="3.30.1680.10:FF:000016">
    <property type="entry name" value="Putative Semaphorin-6B"/>
    <property type="match status" value="1"/>
</dbReference>
<dbReference type="GO" id="GO:0045499">
    <property type="term" value="F:chemorepellent activity"/>
    <property type="evidence" value="ECO:0007669"/>
    <property type="project" value="TreeGrafter"/>
</dbReference>
<evidence type="ECO:0000256" key="5">
    <source>
        <dbReference type="ARBA" id="ARBA00022782"/>
    </source>
</evidence>
<evidence type="ECO:0000256" key="11">
    <source>
        <dbReference type="ARBA" id="ARBA00074143"/>
    </source>
</evidence>
<dbReference type="InterPro" id="IPR027231">
    <property type="entry name" value="Semaphorin"/>
</dbReference>
<dbReference type="InterPro" id="IPR002165">
    <property type="entry name" value="Plexin_repeat"/>
</dbReference>
<evidence type="ECO:0000259" key="16">
    <source>
        <dbReference type="PROSITE" id="PS51004"/>
    </source>
</evidence>
<name>T1KQR0_TETUR</name>
<keyword evidence="7 14" id="KW-1133">Transmembrane helix</keyword>
<keyword evidence="15" id="KW-0732">Signal</keyword>
<dbReference type="InterPro" id="IPR001627">
    <property type="entry name" value="Semap_dom"/>
</dbReference>
<evidence type="ECO:0000256" key="6">
    <source>
        <dbReference type="ARBA" id="ARBA00022902"/>
    </source>
</evidence>
<evidence type="ECO:0000256" key="13">
    <source>
        <dbReference type="SAM" id="MobiDB-lite"/>
    </source>
</evidence>
<dbReference type="Gene3D" id="2.130.10.10">
    <property type="entry name" value="YVTN repeat-like/Quinoprotein amine dehydrogenase"/>
    <property type="match status" value="1"/>
</dbReference>
<sequence length="708" mass="78725">MILYYPFYFLFLYYFGVFLPLCDSGSSDPEIQRFSGNLSHSDDFKLILRDGDFLIIGAKNLIYNISLTSFETVRRLEWYPSEQDLDSCVLKGINKEKRCQNYIRVLALKSDGGLFVCGTHAYRPKCRDYVQTANGYEYRNETPGDALCPFGPDQNNTAIFAETKLYAATPTDRAGSLYSISRLPLQTRPSDVLQLNEPNFVNSQVYGKHVYFFFRESAVEFSNCGKVIYSRVARVCINDQGHPSFKSLWTSYHKVRLDCSIPGKFPFQFNELQSTSDIIRGSYSGRDPVEIFYGVFTTPDNALSASAICAYTMGSVQDIFDNGRFLGQERFNSIWAEVPESQVPSPRPGHCVPDSRATSDARVIFTRDKPLMAGSVRPLFGHPIIIQTNPRFRFTKITVDPQVETVSGSRFDVIFVGTTDGHVLKVINSASNAPNGHENYNKTLPVVIDEISVFPGKPILNLLIYRTIYESKLVVVTDSEVQAMPLSKCEKRANSCGKCVALQDPYCAWDISRSLCTSARLRIWNRDNFVQNVEEAWDNRCPDGRPPGPNDPGGGSDVRNGDRLATGDRHSLGGSPPLTAERNSGTDETTGSNCEIATSQCFSSDTLAFGIVTSVVSSLVIGFILGYIFSHRCKKEDPGVCSPYADGRAYLDHRTLSRHLPNDTYGGLGVPAINKPINLVLNVPPKNGKNANSSADNKPIQKVKKIYL</sequence>
<dbReference type="SUPFAM" id="SSF103575">
    <property type="entry name" value="Plexin repeat"/>
    <property type="match status" value="1"/>
</dbReference>
<evidence type="ECO:0000256" key="1">
    <source>
        <dbReference type="ARBA" id="ARBA00004370"/>
    </source>
</evidence>
<dbReference type="SMART" id="SM00423">
    <property type="entry name" value="PSI"/>
    <property type="match status" value="1"/>
</dbReference>
<evidence type="ECO:0000313" key="17">
    <source>
        <dbReference type="EnsemblMetazoa" id="tetur18g00820.1"/>
    </source>
</evidence>
<evidence type="ECO:0000256" key="12">
    <source>
        <dbReference type="PROSITE-ProRule" id="PRU00352"/>
    </source>
</evidence>
<dbReference type="Proteomes" id="UP000015104">
    <property type="component" value="Unassembled WGS sequence"/>
</dbReference>
<feature type="signal peptide" evidence="15">
    <location>
        <begin position="1"/>
        <end position="24"/>
    </location>
</feature>
<dbReference type="Pfam" id="PF01437">
    <property type="entry name" value="PSI"/>
    <property type="match status" value="1"/>
</dbReference>
<dbReference type="GO" id="GO:0071526">
    <property type="term" value="P:semaphorin-plexin signaling pathway"/>
    <property type="evidence" value="ECO:0007669"/>
    <property type="project" value="TreeGrafter"/>
</dbReference>
<dbReference type="InterPro" id="IPR036352">
    <property type="entry name" value="Semap_dom_sf"/>
</dbReference>
<evidence type="ECO:0000256" key="15">
    <source>
        <dbReference type="SAM" id="SignalP"/>
    </source>
</evidence>
<keyword evidence="6" id="KW-0524">Neurogenesis</keyword>
<comment type="subcellular location">
    <subcellularLocation>
        <location evidence="1">Membrane</location>
    </subcellularLocation>
</comment>
<reference evidence="18" key="1">
    <citation type="submission" date="2011-08" db="EMBL/GenBank/DDBJ databases">
        <authorList>
            <person name="Rombauts S."/>
        </authorList>
    </citation>
    <scope>NUCLEOTIDE SEQUENCE</scope>
    <source>
        <strain evidence="18">London</strain>
    </source>
</reference>
<dbReference type="SMART" id="SM00630">
    <property type="entry name" value="Sema"/>
    <property type="match status" value="1"/>
</dbReference>
<dbReference type="OrthoDB" id="9988752at2759"/>
<evidence type="ECO:0000256" key="9">
    <source>
        <dbReference type="ARBA" id="ARBA00023157"/>
    </source>
</evidence>
<feature type="region of interest" description="Disordered" evidence="13">
    <location>
        <begin position="538"/>
        <end position="591"/>
    </location>
</feature>
<dbReference type="GO" id="GO:0030335">
    <property type="term" value="P:positive regulation of cell migration"/>
    <property type="evidence" value="ECO:0007669"/>
    <property type="project" value="TreeGrafter"/>
</dbReference>
<dbReference type="EnsemblMetazoa" id="tetur18g00820.1">
    <property type="protein sequence ID" value="tetur18g00820.1"/>
    <property type="gene ID" value="tetur18g00820"/>
</dbReference>
<dbReference type="eggNOG" id="KOG3611">
    <property type="taxonomic scope" value="Eukaryota"/>
</dbReference>
<keyword evidence="3" id="KW-0217">Developmental protein</keyword>
<evidence type="ECO:0000313" key="18">
    <source>
        <dbReference type="Proteomes" id="UP000015104"/>
    </source>
</evidence>
<comment type="similarity">
    <text evidence="2">Belongs to the semaphorin family.</text>
</comment>
<dbReference type="GO" id="GO:0007411">
    <property type="term" value="P:axon guidance"/>
    <property type="evidence" value="ECO:0007669"/>
    <property type="project" value="TreeGrafter"/>
</dbReference>
<keyword evidence="10" id="KW-0325">Glycoprotein</keyword>
<accession>T1KQR0</accession>
<dbReference type="STRING" id="32264.T1KQR0"/>
<dbReference type="GO" id="GO:0005886">
    <property type="term" value="C:plasma membrane"/>
    <property type="evidence" value="ECO:0007669"/>
    <property type="project" value="TreeGrafter"/>
</dbReference>
<dbReference type="PROSITE" id="PS51004">
    <property type="entry name" value="SEMA"/>
    <property type="match status" value="1"/>
</dbReference>
<gene>
    <name evidence="17" type="primary">107366483</name>
</gene>
<dbReference type="SUPFAM" id="SSF101912">
    <property type="entry name" value="Sema domain"/>
    <property type="match status" value="1"/>
</dbReference>